<sequence>MAEEIVRFHNHPQEEALATFLPLLTAYLPSSNNLYNRMRAPHNVPDRHCLFAATFPPSSSQGARSAAPGTYTILFADRSRHSESQIWIFNPIIAEAAVLSSAQQALLTAHVTAAIHFLKDVQIPEAPGWPFSPVLRFACLHEHFSATLKSVAEPKDAFARATYWNLWNISTADIISSTRQRRPLPEGFTVGRVPKEQLDIVLSTSAIVRQPSTMLMLPSVGILNEEGKLIAWGYIGIDGSFATLKLWQGRFCGFGVRW</sequence>
<protein>
    <submittedName>
        <fullName evidence="1">Uncharacterized protein</fullName>
    </submittedName>
</protein>
<proteinExistence type="predicted"/>
<evidence type="ECO:0000313" key="1">
    <source>
        <dbReference type="EMBL" id="KAG0648239.1"/>
    </source>
</evidence>
<reference evidence="1" key="1">
    <citation type="submission" date="2019-07" db="EMBL/GenBank/DDBJ databases">
        <title>Hyphodiscus hymeniophilus genome sequencing and assembly.</title>
        <authorList>
            <person name="Kramer G."/>
            <person name="Nodwell J."/>
        </authorList>
    </citation>
    <scope>NUCLEOTIDE SEQUENCE</scope>
    <source>
        <strain evidence="1">ATCC 34498</strain>
    </source>
</reference>
<comment type="caution">
    <text evidence="1">The sequence shown here is derived from an EMBL/GenBank/DDBJ whole genome shotgun (WGS) entry which is preliminary data.</text>
</comment>
<organism evidence="1 2">
    <name type="scientific">Hyphodiscus hymeniophilus</name>
    <dbReference type="NCBI Taxonomy" id="353542"/>
    <lineage>
        <taxon>Eukaryota</taxon>
        <taxon>Fungi</taxon>
        <taxon>Dikarya</taxon>
        <taxon>Ascomycota</taxon>
        <taxon>Pezizomycotina</taxon>
        <taxon>Leotiomycetes</taxon>
        <taxon>Helotiales</taxon>
        <taxon>Hyphodiscaceae</taxon>
        <taxon>Hyphodiscus</taxon>
    </lineage>
</organism>
<accession>A0A9P7AWF9</accession>
<dbReference type="EMBL" id="VNKQ01000010">
    <property type="protein sequence ID" value="KAG0648239.1"/>
    <property type="molecule type" value="Genomic_DNA"/>
</dbReference>
<dbReference type="AlphaFoldDB" id="A0A9P7AWF9"/>
<gene>
    <name evidence="1" type="ORF">D0Z07_5371</name>
</gene>
<dbReference type="Proteomes" id="UP000785200">
    <property type="component" value="Unassembled WGS sequence"/>
</dbReference>
<dbReference type="OrthoDB" id="61870at2759"/>
<name>A0A9P7AWF9_9HELO</name>
<evidence type="ECO:0000313" key="2">
    <source>
        <dbReference type="Proteomes" id="UP000785200"/>
    </source>
</evidence>
<keyword evidence="2" id="KW-1185">Reference proteome</keyword>